<feature type="compositionally biased region" description="Basic and acidic residues" evidence="1">
    <location>
        <begin position="202"/>
        <end position="216"/>
    </location>
</feature>
<feature type="compositionally biased region" description="Basic residues" evidence="1">
    <location>
        <begin position="190"/>
        <end position="201"/>
    </location>
</feature>
<feature type="region of interest" description="Disordered" evidence="1">
    <location>
        <begin position="169"/>
        <end position="234"/>
    </location>
</feature>
<dbReference type="Proteomes" id="UP000287651">
    <property type="component" value="Unassembled WGS sequence"/>
</dbReference>
<accession>A0A427A1N6</accession>
<dbReference type="Pfam" id="PF04195">
    <property type="entry name" value="Transposase_28"/>
    <property type="match status" value="1"/>
</dbReference>
<evidence type="ECO:0000256" key="1">
    <source>
        <dbReference type="SAM" id="MobiDB-lite"/>
    </source>
</evidence>
<proteinExistence type="predicted"/>
<evidence type="ECO:0000313" key="4">
    <source>
        <dbReference type="Proteomes" id="UP000287651"/>
    </source>
</evidence>
<reference evidence="3 4" key="1">
    <citation type="journal article" date="2014" name="Agronomy (Basel)">
        <title>A Draft Genome Sequence for Ensete ventricosum, the Drought-Tolerant Tree Against Hunger.</title>
        <authorList>
            <person name="Harrison J."/>
            <person name="Moore K.A."/>
            <person name="Paszkiewicz K."/>
            <person name="Jones T."/>
            <person name="Grant M."/>
            <person name="Ambacheew D."/>
            <person name="Muzemil S."/>
            <person name="Studholme D.J."/>
        </authorList>
    </citation>
    <scope>NUCLEOTIDE SEQUENCE [LARGE SCALE GENOMIC DNA]</scope>
</reference>
<name>A0A427A1N6_ENSVE</name>
<dbReference type="EMBL" id="AMZH03004121">
    <property type="protein sequence ID" value="RRT70112.1"/>
    <property type="molecule type" value="Genomic_DNA"/>
</dbReference>
<feature type="compositionally biased region" description="Basic residues" evidence="1">
    <location>
        <begin position="217"/>
        <end position="226"/>
    </location>
</feature>
<gene>
    <name evidence="3" type="ORF">B296_00004814</name>
</gene>
<feature type="domain" description="Transposase (putative) gypsy type" evidence="2">
    <location>
        <begin position="93"/>
        <end position="135"/>
    </location>
</feature>
<evidence type="ECO:0000259" key="2">
    <source>
        <dbReference type="Pfam" id="PF04195"/>
    </source>
</evidence>
<dbReference type="AlphaFoldDB" id="A0A427A1N6"/>
<feature type="region of interest" description="Disordered" evidence="1">
    <location>
        <begin position="1"/>
        <end position="33"/>
    </location>
</feature>
<organism evidence="3 4">
    <name type="scientific">Ensete ventricosum</name>
    <name type="common">Abyssinian banana</name>
    <name type="synonym">Musa ensete</name>
    <dbReference type="NCBI Taxonomy" id="4639"/>
    <lineage>
        <taxon>Eukaryota</taxon>
        <taxon>Viridiplantae</taxon>
        <taxon>Streptophyta</taxon>
        <taxon>Embryophyta</taxon>
        <taxon>Tracheophyta</taxon>
        <taxon>Spermatophyta</taxon>
        <taxon>Magnoliopsida</taxon>
        <taxon>Liliopsida</taxon>
        <taxon>Zingiberales</taxon>
        <taxon>Musaceae</taxon>
        <taxon>Ensete</taxon>
    </lineage>
</organism>
<comment type="caution">
    <text evidence="3">The sequence shown here is derived from an EMBL/GenBank/DDBJ whole genome shotgun (WGS) entry which is preliminary data.</text>
</comment>
<evidence type="ECO:0000313" key="3">
    <source>
        <dbReference type="EMBL" id="RRT70112.1"/>
    </source>
</evidence>
<feature type="compositionally biased region" description="Low complexity" evidence="1">
    <location>
        <begin position="19"/>
        <end position="32"/>
    </location>
</feature>
<dbReference type="InterPro" id="IPR007321">
    <property type="entry name" value="Transposase_28"/>
</dbReference>
<protein>
    <recommendedName>
        <fullName evidence="2">Transposase (putative) gypsy type domain-containing protein</fullName>
    </recommendedName>
</protein>
<sequence length="234" mass="26251">MVIPSASSKGTQSEGPEASVLGSSSSGFPSPVDAKSQRELEIMKSCHDVVSVKGEEALGPIWECYSIPEEYVLRAPSAEQRPYSAGSSEISISVDALEAGLYFPLHPTIVEYLRWWRISLSQMTPNSWRYLIAFFTEYRGASIDAKREEHLTAGVESSPSEVEEIHMEAATKRPVDRSAPNQVATGQPGKRVKIAVRKNKSHHGEGSYRRRLEKRSQRLRLRRVRPRLTLDRDQ</sequence>
<feature type="compositionally biased region" description="Polar residues" evidence="1">
    <location>
        <begin position="1"/>
        <end position="14"/>
    </location>
</feature>